<evidence type="ECO:0000256" key="1">
    <source>
        <dbReference type="SAM" id="MobiDB-lite"/>
    </source>
</evidence>
<proteinExistence type="predicted"/>
<evidence type="ECO:0000313" key="4">
    <source>
        <dbReference type="Proteomes" id="UP001597183"/>
    </source>
</evidence>
<protein>
    <submittedName>
        <fullName evidence="3">RNA repair domain-containing protein</fullName>
    </submittedName>
</protein>
<dbReference type="RefSeq" id="WP_317793674.1">
    <property type="nucleotide sequence ID" value="NZ_AP028461.1"/>
</dbReference>
<accession>A0ABW4AIN5</accession>
<organism evidence="3 4">
    <name type="scientific">Actinoplanes sichuanensis</name>
    <dbReference type="NCBI Taxonomy" id="512349"/>
    <lineage>
        <taxon>Bacteria</taxon>
        <taxon>Bacillati</taxon>
        <taxon>Actinomycetota</taxon>
        <taxon>Actinomycetes</taxon>
        <taxon>Micromonosporales</taxon>
        <taxon>Micromonosporaceae</taxon>
        <taxon>Actinoplanes</taxon>
    </lineage>
</organism>
<feature type="region of interest" description="Disordered" evidence="1">
    <location>
        <begin position="156"/>
        <end position="176"/>
    </location>
</feature>
<feature type="compositionally biased region" description="Low complexity" evidence="1">
    <location>
        <begin position="157"/>
        <end position="168"/>
    </location>
</feature>
<evidence type="ECO:0000313" key="3">
    <source>
        <dbReference type="EMBL" id="MFD1370555.1"/>
    </source>
</evidence>
<sequence>MRTSEEIYHRVRWDSRLDPARFVFGVDVRGAEAKRVPLPAFVPGGDIPWHRIVYIEADGERVWDRATGVDLIGSSAAGRVRVQRRLGAPFFTARTPHSWQHGRWAPITPVSAAPGGALRILTWNTLWDRYDADLIHTARRRPLLVAELERADADVIAPPGGRAATSRPPARRRLGP</sequence>
<reference evidence="4" key="1">
    <citation type="journal article" date="2019" name="Int. J. Syst. Evol. Microbiol.">
        <title>The Global Catalogue of Microorganisms (GCM) 10K type strain sequencing project: providing services to taxonomists for standard genome sequencing and annotation.</title>
        <authorList>
            <consortium name="The Broad Institute Genomics Platform"/>
            <consortium name="The Broad Institute Genome Sequencing Center for Infectious Disease"/>
            <person name="Wu L."/>
            <person name="Ma J."/>
        </authorList>
    </citation>
    <scope>NUCLEOTIDE SEQUENCE [LARGE SCALE GENOMIC DNA]</scope>
    <source>
        <strain evidence="4">CCM 7526</strain>
    </source>
</reference>
<dbReference type="EMBL" id="JBHTMK010000044">
    <property type="protein sequence ID" value="MFD1370555.1"/>
    <property type="molecule type" value="Genomic_DNA"/>
</dbReference>
<name>A0ABW4AIN5_9ACTN</name>
<dbReference type="InterPro" id="IPR040459">
    <property type="entry name" value="MJ1316"/>
</dbReference>
<dbReference type="Pfam" id="PF04457">
    <property type="entry name" value="MJ1316"/>
    <property type="match status" value="1"/>
</dbReference>
<gene>
    <name evidence="3" type="ORF">ACFQ5G_34910</name>
</gene>
<comment type="caution">
    <text evidence="3">The sequence shown here is derived from an EMBL/GenBank/DDBJ whole genome shotgun (WGS) entry which is preliminary data.</text>
</comment>
<keyword evidence="4" id="KW-1185">Reference proteome</keyword>
<feature type="domain" description="MJ1316 RNA cyclic group end recognition" evidence="2">
    <location>
        <begin position="1"/>
        <end position="65"/>
    </location>
</feature>
<evidence type="ECO:0000259" key="2">
    <source>
        <dbReference type="Pfam" id="PF04457"/>
    </source>
</evidence>
<dbReference type="Proteomes" id="UP001597183">
    <property type="component" value="Unassembled WGS sequence"/>
</dbReference>